<comment type="caution">
    <text evidence="10">The sequence shown here is derived from an EMBL/GenBank/DDBJ whole genome shotgun (WGS) entry which is preliminary data.</text>
</comment>
<dbReference type="InterPro" id="IPR049704">
    <property type="entry name" value="Aminotrans_3_PPA_site"/>
</dbReference>
<dbReference type="EMBL" id="BMGG01000006">
    <property type="protein sequence ID" value="GGC72366.1"/>
    <property type="molecule type" value="Genomic_DNA"/>
</dbReference>
<dbReference type="PROSITE" id="PS00455">
    <property type="entry name" value="AMP_BINDING"/>
    <property type="match status" value="1"/>
</dbReference>
<evidence type="ECO:0000259" key="9">
    <source>
        <dbReference type="PROSITE" id="PS52004"/>
    </source>
</evidence>
<keyword evidence="5" id="KW-0663">Pyridoxal phosphate</keyword>
<dbReference type="Gene3D" id="3.40.50.12780">
    <property type="entry name" value="N-terminal domain of ligase-like"/>
    <property type="match status" value="1"/>
</dbReference>
<dbReference type="InterPro" id="IPR014043">
    <property type="entry name" value="Acyl_transferase_dom"/>
</dbReference>
<dbReference type="PANTHER" id="PTHR43775:SF51">
    <property type="entry name" value="INACTIVE PHENOLPHTHIOCEROL SYNTHESIS POLYKETIDE SYNTHASE TYPE I PKS1-RELATED"/>
    <property type="match status" value="1"/>
</dbReference>
<dbReference type="NCBIfam" id="TIGR01733">
    <property type="entry name" value="AA-adenyl-dom"/>
    <property type="match status" value="1"/>
</dbReference>
<dbReference type="GO" id="GO:0030170">
    <property type="term" value="F:pyridoxal phosphate binding"/>
    <property type="evidence" value="ECO:0007669"/>
    <property type="project" value="InterPro"/>
</dbReference>
<dbReference type="InterPro" id="IPR009081">
    <property type="entry name" value="PP-bd_ACP"/>
</dbReference>
<dbReference type="Gene3D" id="3.40.47.10">
    <property type="match status" value="1"/>
</dbReference>
<evidence type="ECO:0000256" key="5">
    <source>
        <dbReference type="ARBA" id="ARBA00022898"/>
    </source>
</evidence>
<evidence type="ECO:0000313" key="10">
    <source>
        <dbReference type="EMBL" id="GGC72366.1"/>
    </source>
</evidence>
<dbReference type="InterPro" id="IPR050091">
    <property type="entry name" value="PKS_NRPS_Biosynth_Enz"/>
</dbReference>
<dbReference type="Pfam" id="PF00668">
    <property type="entry name" value="Condensation"/>
    <property type="match status" value="1"/>
</dbReference>
<dbReference type="Pfam" id="PF00501">
    <property type="entry name" value="AMP-binding"/>
    <property type="match status" value="1"/>
</dbReference>
<proteinExistence type="inferred from homology"/>
<dbReference type="SUPFAM" id="SSF56801">
    <property type="entry name" value="Acetyl-CoA synthetase-like"/>
    <property type="match status" value="1"/>
</dbReference>
<dbReference type="InterPro" id="IPR015422">
    <property type="entry name" value="PyrdxlP-dep_Trfase_small"/>
</dbReference>
<dbReference type="PROSITE" id="PS00600">
    <property type="entry name" value="AA_TRANSFER_CLASS_3"/>
    <property type="match status" value="1"/>
</dbReference>
<dbReference type="Gene3D" id="3.30.70.3290">
    <property type="match status" value="1"/>
</dbReference>
<dbReference type="InterPro" id="IPR010071">
    <property type="entry name" value="AA_adenyl_dom"/>
</dbReference>
<dbReference type="Gene3D" id="3.40.640.10">
    <property type="entry name" value="Type I PLP-dependent aspartate aminotransferase-like (Major domain)"/>
    <property type="match status" value="1"/>
</dbReference>
<dbReference type="Pfam" id="PF00109">
    <property type="entry name" value="ketoacyl-synt"/>
    <property type="match status" value="1"/>
</dbReference>
<dbReference type="InterPro" id="IPR020841">
    <property type="entry name" value="PKS_Beta-ketoAc_synthase_dom"/>
</dbReference>
<evidence type="ECO:0000256" key="1">
    <source>
        <dbReference type="ARBA" id="ARBA00001933"/>
    </source>
</evidence>
<dbReference type="InterPro" id="IPR001227">
    <property type="entry name" value="Ac_transferase_dom_sf"/>
</dbReference>
<dbReference type="PROSITE" id="PS52004">
    <property type="entry name" value="KS3_2"/>
    <property type="match status" value="1"/>
</dbReference>
<dbReference type="Pfam" id="PF00202">
    <property type="entry name" value="Aminotran_3"/>
    <property type="match status" value="1"/>
</dbReference>
<dbReference type="SMART" id="SM00823">
    <property type="entry name" value="PKS_PP"/>
    <property type="match status" value="2"/>
</dbReference>
<dbReference type="InterPro" id="IPR018201">
    <property type="entry name" value="Ketoacyl_synth_AS"/>
</dbReference>
<dbReference type="InterPro" id="IPR014030">
    <property type="entry name" value="Ketoacyl_synth_N"/>
</dbReference>
<dbReference type="InterPro" id="IPR005814">
    <property type="entry name" value="Aminotrans_3"/>
</dbReference>
<dbReference type="InterPro" id="IPR015421">
    <property type="entry name" value="PyrdxlP-dep_Trfase_major"/>
</dbReference>
<organism evidence="10 11">
    <name type="scientific">Chelatococcus reniformis</name>
    <dbReference type="NCBI Taxonomy" id="1494448"/>
    <lineage>
        <taxon>Bacteria</taxon>
        <taxon>Pseudomonadati</taxon>
        <taxon>Pseudomonadota</taxon>
        <taxon>Alphaproteobacteria</taxon>
        <taxon>Hyphomicrobiales</taxon>
        <taxon>Chelatococcaceae</taxon>
        <taxon>Chelatococcus</taxon>
    </lineage>
</organism>
<evidence type="ECO:0000256" key="3">
    <source>
        <dbReference type="ARBA" id="ARBA00022553"/>
    </source>
</evidence>
<dbReference type="InterPro" id="IPR015424">
    <property type="entry name" value="PyrdxlP-dep_Trfase"/>
</dbReference>
<dbReference type="SUPFAM" id="SSF53383">
    <property type="entry name" value="PLP-dependent transferases"/>
    <property type="match status" value="1"/>
</dbReference>
<evidence type="ECO:0000256" key="2">
    <source>
        <dbReference type="ARBA" id="ARBA00022450"/>
    </source>
</evidence>
<accession>A0A916UHQ7</accession>
<dbReference type="InterPro" id="IPR020845">
    <property type="entry name" value="AMP-binding_CS"/>
</dbReference>
<dbReference type="InterPro" id="IPR020806">
    <property type="entry name" value="PKS_PP-bd"/>
</dbReference>
<dbReference type="GO" id="GO:0004312">
    <property type="term" value="F:fatty acid synthase activity"/>
    <property type="evidence" value="ECO:0007669"/>
    <property type="project" value="TreeGrafter"/>
</dbReference>
<dbReference type="CDD" id="cd19531">
    <property type="entry name" value="LCL_NRPS-like"/>
    <property type="match status" value="1"/>
</dbReference>
<dbReference type="InterPro" id="IPR025110">
    <property type="entry name" value="AMP-bd_C"/>
</dbReference>
<dbReference type="InterPro" id="IPR016039">
    <property type="entry name" value="Thiolase-like"/>
</dbReference>
<gene>
    <name evidence="10" type="ORF">GCM10010994_33470</name>
</gene>
<dbReference type="Proteomes" id="UP000637002">
    <property type="component" value="Unassembled WGS sequence"/>
</dbReference>
<dbReference type="SMART" id="SM00825">
    <property type="entry name" value="PKS_KS"/>
    <property type="match status" value="1"/>
</dbReference>
<dbReference type="InterPro" id="IPR016036">
    <property type="entry name" value="Malonyl_transacylase_ACP-bd"/>
</dbReference>
<feature type="region of interest" description="Disordered" evidence="7">
    <location>
        <begin position="895"/>
        <end position="922"/>
    </location>
</feature>
<keyword evidence="2" id="KW-0596">Phosphopantetheine</keyword>
<keyword evidence="11" id="KW-1185">Reference proteome</keyword>
<dbReference type="SUPFAM" id="SSF55048">
    <property type="entry name" value="Probable ACP-binding domain of malonyl-CoA ACP transacylase"/>
    <property type="match status" value="1"/>
</dbReference>
<feature type="compositionally biased region" description="Polar residues" evidence="7">
    <location>
        <begin position="899"/>
        <end position="920"/>
    </location>
</feature>
<keyword evidence="4" id="KW-0808">Transferase</keyword>
<feature type="domain" description="Ketosynthase family 3 (KS3)" evidence="9">
    <location>
        <begin position="20"/>
        <end position="452"/>
    </location>
</feature>
<feature type="domain" description="Carrier" evidence="8">
    <location>
        <begin position="929"/>
        <end position="1007"/>
    </location>
</feature>
<feature type="domain" description="Carrier" evidence="8">
    <location>
        <begin position="2592"/>
        <end position="2666"/>
    </location>
</feature>
<dbReference type="SMART" id="SM00827">
    <property type="entry name" value="PKS_AT"/>
    <property type="match status" value="1"/>
</dbReference>
<dbReference type="Gene3D" id="3.40.366.10">
    <property type="entry name" value="Malonyl-Coenzyme A Acyl Carrier Protein, domain 2"/>
    <property type="match status" value="1"/>
</dbReference>
<dbReference type="InterPro" id="IPR014031">
    <property type="entry name" value="Ketoacyl_synth_C"/>
</dbReference>
<dbReference type="Pfam" id="PF00550">
    <property type="entry name" value="PP-binding"/>
    <property type="match status" value="2"/>
</dbReference>
<dbReference type="Pfam" id="PF13193">
    <property type="entry name" value="AMP-binding_C"/>
    <property type="match status" value="1"/>
</dbReference>
<dbReference type="GO" id="GO:0008483">
    <property type="term" value="F:transaminase activity"/>
    <property type="evidence" value="ECO:0007669"/>
    <property type="project" value="InterPro"/>
</dbReference>
<dbReference type="InterPro" id="IPR042099">
    <property type="entry name" value="ANL_N_sf"/>
</dbReference>
<dbReference type="SUPFAM" id="SSF52777">
    <property type="entry name" value="CoA-dependent acyltransferases"/>
    <property type="match status" value="2"/>
</dbReference>
<comment type="cofactor">
    <cofactor evidence="1">
        <name>pyridoxal 5'-phosphate</name>
        <dbReference type="ChEBI" id="CHEBI:597326"/>
    </cofactor>
</comment>
<dbReference type="Gene3D" id="1.10.1200.10">
    <property type="entry name" value="ACP-like"/>
    <property type="match status" value="2"/>
</dbReference>
<dbReference type="InterPro" id="IPR036736">
    <property type="entry name" value="ACP-like_sf"/>
</dbReference>
<dbReference type="GO" id="GO:0006633">
    <property type="term" value="P:fatty acid biosynthetic process"/>
    <property type="evidence" value="ECO:0007669"/>
    <property type="project" value="InterPro"/>
</dbReference>
<evidence type="ECO:0008006" key="12">
    <source>
        <dbReference type="Google" id="ProtNLM"/>
    </source>
</evidence>
<dbReference type="SUPFAM" id="SSF53901">
    <property type="entry name" value="Thiolase-like"/>
    <property type="match status" value="1"/>
</dbReference>
<dbReference type="RefSeq" id="WP_188610337.1">
    <property type="nucleotide sequence ID" value="NZ_BMGG01000006.1"/>
</dbReference>
<sequence length="2693" mass="285499">MTTVADTEPNDCAARELLDLGAVAIVGVAGRFPGAGSVEAFWQNLRQGVESISRFDPADIDDSFASQVRADASYVAARPILTNVDTFDASFFGMHAREAALTDPQHRVFLECAWQGLEDAGHDPATFAGAIGVFAGCSLNTYFLRNVCADRRVIEDFTNEFQVGQYPLLVGAGHDFIATRVAYKLDLHGPAMTVASACSTSLLAVAQAAQSLQTYQCDMAIAGGVSISFPQQRGYLHQEGGMVSPDGRCRPFDAAAGGTVFGSGAALVVLRRLEDAIADGDQVYAVIRGCAVNNDGSGKVGFTSPSVDWQARVVALAHQQAGITADTIGFVEAHGTATPLGDPIEFAGLGKAFRASTDKSGFCALGSVKANVGHLDAAAGVTGLIKAALVLRHGEIPPLLHFDRPNPGIDLAASPFYVNRELQAWPAGAAPRRTGTSALGVGGTNVHVVMEEAPAGPARTPDPEGMAFVFPLSGKSDQALIDARAALADHMERPGEVRLGDVAHTLQVGRRAFAHRSAVAARSAGELAARLREQAVTATAEPGRPLVFMFPGQGAQARNMGRGLYESEALFRHFVDRGAACVAEVTGADVRELMFSDAAVGDDDPLDATANTQPALFLIEHATARLLMSWGLKPDAMVGHSIGELVAATIAGVFSYEDAARAIADRGRLMQAQPRGVMLSVRLAADELAALLPPGADIAAANGPKHSVAAGSSEAIGALEASLAGRGIACRQLRTTHAFHSAMMEPVVEPLRQRFAAMPAERPAIPYVSSVSGTWITDAEAGAPDYWGRQCRAAVVFGRAMATLGELDRPILLEVGPGQTLATLARQSLRKEQYAAILTTLPADGDDVIAVRDAVGALWAHGSEPDWNALTGTGRRRVSLPTYRFQRQRHWIEPPAAVQQPSAEINTNSTEGTPSMSDQAEPSPAPITIADTGLAAEIVAILEDLSGEPIADDDHHASFLELGFDSLFLAQVATRVQQTFKVPLTFRQLLGDLPSIAALGAYLAPHLPPRAAAVVAPAPARQATPTQAPAAAPAQAQPVALPPAPVVLATAAEPAGGIADLFRQQLGAMQQVISQQIAVLQGAGAGLDGAAGSASATVARPAVAAVAAVAAVQPSSAGGPLAAIAAVPTSAEPSSTEAQLAEASLTTADAGSRFQVYRPGKAAAAALSPVQQDFIEDLARRLSGRAAGSKAYTQTHRAALADPRAAAGFRAEWKELVFPIVCARSKGARFWDVDGNEYIDLVNGYGQTAFGHAPDFVLDAVAAQMGEGFAIGPQSPLAGEVAELLCELTGNERVTFCNTGSEAVMAAMRIARTVTGRDRVVLFGGGYHGQFDEVLVKGGGRTAPPRALPVAPGIPRGSVGNMVVLPYAAPDSLEWIKANADSIAAVITEPVQSRHPGLLPIEFLRELRTVTEQSGTAFVLDEVVTGFRTHPGGMQAVLGLKADLATYGKVVGGGLPIGVLAGSARFMDALDGGQWRYGDDSVPEVAPTFFAGTFVRHPLALAAARAVLLHLRDAGPALQQQLAARTGRLVARINADLERRGITSRAETYSSWFYLNFNDEDRLGGLFFQQARSLGLHIQDGFPAFLTTAHGDEEIETIARIFSQSLDALQAAGILADAPLAPAATIAAAPAERPLPDEVAPTEPQREIWLAAQGGDEISCAFNESVSIRFDGALDAAALQRALDEVVSRHDALRGRFERTGEMFVVDPDLKVTIEQRGDGAASDAEAELAAILAADAATPFDLIDGPLVRATLVALAPKRHVLVLTAHHIVCDGWSMNIILQELAHLYEAERGAALPVLEPALPFRRYALGQARGGTAPTASETYWLKRFERLPPDAELPSDRPRAAMRTYKGDTYRAEIDAELYRTVKKAGARQGATLFTTLASAFQIVMWHLTGESDQVVAIPTAGQSLVDGGPLVGHCVNFLPLRTQIDPNAPAGDLLKSVQRAMVDLNEHQDFTFGTLVRKLDIARQPARLPLTQVQFNLERLGDALKFGDATARVAPNAKAFTNFDLFLNVIEGPDGLRLDCDYNTDLFDAATIARWLGHFEQALRSLAEDAAQHVRDVAIDNAATLGWLTRELNDTVREALDLRALPELVHAQARRTPDAKAVQWRDRSLTYWELDRASDTLAKRLRELVPQAGSRVAILAKRSLDLMVGLVGIMKAGHAFVPLDPDHPEARLRLIADNAGLAAIVTDDARHGALAPGLPLVDLAMAAGSHMQLRPIDLPAVRPADSAYVIFTSGSTGAPKGVEVSHLALANLLWSFAARPGFTAGDTLLAVTTVTFDIALLELFLPLITGGTVVIADREEVRSGFGLAGSIDRLRPTHIQATPSLWRMLLEAGFRPYEGLRMLCGGEPLPRDLAEQLGSGAGELWNVYGPTETTIWSSAGRVVLDDGPITIGDPVLNTELHVLDASGQVAPIGVPGELIIGGQGLANGYFGQPQLTAAAFREETIAGGFPRLFYHTGDLARRLPDGRIQHLGRRDLQIKLRGFRIELEDIECVARDCSGVAAAAVGLVGEGSTTRLVGYYVGQPGSMADIAQLQAHLSKRLPDYMLPAQWVRLDALPLTPNGKLDRKALPKPEVARPRDIRTPVAPRNATERILAGIWGDVLQIDDVGVEDNLFMLGADSIHVFRIAARMLDQGLGLEAKHLIRHPTVAELARVADAMTENDEAFPVPPSLSSFRRDNVHPMARVG</sequence>
<dbReference type="Gene3D" id="3.90.1150.10">
    <property type="entry name" value="Aspartate Aminotransferase, domain 1"/>
    <property type="match status" value="1"/>
</dbReference>
<dbReference type="PROSITE" id="PS00606">
    <property type="entry name" value="KS3_1"/>
    <property type="match status" value="1"/>
</dbReference>
<dbReference type="Pfam" id="PF02801">
    <property type="entry name" value="Ketoacyl-synt_C"/>
    <property type="match status" value="1"/>
</dbReference>
<dbReference type="Gene3D" id="3.30.559.30">
    <property type="entry name" value="Nonribosomal peptide synthetase, condensation domain"/>
    <property type="match status" value="1"/>
</dbReference>
<evidence type="ECO:0000259" key="8">
    <source>
        <dbReference type="PROSITE" id="PS50075"/>
    </source>
</evidence>
<dbReference type="InterPro" id="IPR016035">
    <property type="entry name" value="Acyl_Trfase/lysoPLipase"/>
</dbReference>
<dbReference type="Gene3D" id="3.30.300.30">
    <property type="match status" value="1"/>
</dbReference>
<reference evidence="10" key="1">
    <citation type="journal article" date="2014" name="Int. J. Syst. Evol. Microbiol.">
        <title>Complete genome sequence of Corynebacterium casei LMG S-19264T (=DSM 44701T), isolated from a smear-ripened cheese.</title>
        <authorList>
            <consortium name="US DOE Joint Genome Institute (JGI-PGF)"/>
            <person name="Walter F."/>
            <person name="Albersmeier A."/>
            <person name="Kalinowski J."/>
            <person name="Ruckert C."/>
        </authorList>
    </citation>
    <scope>NUCLEOTIDE SEQUENCE</scope>
    <source>
        <strain evidence="10">CGMCC 1.12919</strain>
    </source>
</reference>
<dbReference type="SUPFAM" id="SSF47336">
    <property type="entry name" value="ACP-like"/>
    <property type="match status" value="2"/>
</dbReference>
<dbReference type="PANTHER" id="PTHR43775">
    <property type="entry name" value="FATTY ACID SYNTHASE"/>
    <property type="match status" value="1"/>
</dbReference>
<evidence type="ECO:0000256" key="6">
    <source>
        <dbReference type="ARBA" id="ARBA00029443"/>
    </source>
</evidence>
<evidence type="ECO:0000313" key="11">
    <source>
        <dbReference type="Proteomes" id="UP000637002"/>
    </source>
</evidence>
<dbReference type="InterPro" id="IPR023213">
    <property type="entry name" value="CAT-like_dom_sf"/>
</dbReference>
<dbReference type="InterPro" id="IPR045851">
    <property type="entry name" value="AMP-bd_C_sf"/>
</dbReference>
<reference evidence="10" key="2">
    <citation type="submission" date="2020-09" db="EMBL/GenBank/DDBJ databases">
        <authorList>
            <person name="Sun Q."/>
            <person name="Zhou Y."/>
        </authorList>
    </citation>
    <scope>NUCLEOTIDE SEQUENCE</scope>
    <source>
        <strain evidence="10">CGMCC 1.12919</strain>
    </source>
</reference>
<name>A0A916UHQ7_9HYPH</name>
<dbReference type="InterPro" id="IPR000873">
    <property type="entry name" value="AMP-dep_synth/lig_dom"/>
</dbReference>
<dbReference type="GO" id="GO:0004315">
    <property type="term" value="F:3-oxoacyl-[acyl-carrier-protein] synthase activity"/>
    <property type="evidence" value="ECO:0007669"/>
    <property type="project" value="InterPro"/>
</dbReference>
<dbReference type="CDD" id="cd00833">
    <property type="entry name" value="PKS"/>
    <property type="match status" value="1"/>
</dbReference>
<evidence type="ECO:0000256" key="4">
    <source>
        <dbReference type="ARBA" id="ARBA00022679"/>
    </source>
</evidence>
<protein>
    <recommendedName>
        <fullName evidence="12">Amino acid adenylation domain-containing protein</fullName>
    </recommendedName>
</protein>
<dbReference type="GO" id="GO:0031177">
    <property type="term" value="F:phosphopantetheine binding"/>
    <property type="evidence" value="ECO:0007669"/>
    <property type="project" value="InterPro"/>
</dbReference>
<evidence type="ECO:0000256" key="7">
    <source>
        <dbReference type="SAM" id="MobiDB-lite"/>
    </source>
</evidence>
<keyword evidence="3" id="KW-0597">Phosphoprotein</keyword>
<dbReference type="PROSITE" id="PS50075">
    <property type="entry name" value="CARRIER"/>
    <property type="match status" value="2"/>
</dbReference>
<dbReference type="Gene3D" id="3.30.559.10">
    <property type="entry name" value="Chloramphenicol acetyltransferase-like domain"/>
    <property type="match status" value="1"/>
</dbReference>
<dbReference type="InterPro" id="IPR001242">
    <property type="entry name" value="Condensation_dom"/>
</dbReference>
<comment type="similarity">
    <text evidence="6">In the C-terminal section; belongs to the NRP synthetase family.</text>
</comment>
<dbReference type="Pfam" id="PF00698">
    <property type="entry name" value="Acyl_transf_1"/>
    <property type="match status" value="1"/>
</dbReference>
<dbReference type="SUPFAM" id="SSF52151">
    <property type="entry name" value="FabD/lysophospholipase-like"/>
    <property type="match status" value="1"/>
</dbReference>
<dbReference type="Pfam" id="PF22621">
    <property type="entry name" value="CurL-like_PKS_C"/>
    <property type="match status" value="1"/>
</dbReference>